<dbReference type="PANTHER" id="PTHR12905">
    <property type="entry name" value="METALLOPHOSPHOESTERASE"/>
    <property type="match status" value="1"/>
</dbReference>
<accession>A0A537K2U5</accession>
<dbReference type="Gene3D" id="3.60.21.10">
    <property type="match status" value="2"/>
</dbReference>
<proteinExistence type="predicted"/>
<dbReference type="InterPro" id="IPR051693">
    <property type="entry name" value="UPF0046_metallophosphoest"/>
</dbReference>
<dbReference type="SUPFAM" id="SSF56300">
    <property type="entry name" value="Metallo-dependent phosphatases"/>
    <property type="match status" value="1"/>
</dbReference>
<dbReference type="InterPro" id="IPR004843">
    <property type="entry name" value="Calcineurin-like_PHP"/>
</dbReference>
<dbReference type="AlphaFoldDB" id="A0A537K2U5"/>
<feature type="domain" description="Calcineurin-like phosphoesterase" evidence="1">
    <location>
        <begin position="11"/>
        <end position="156"/>
    </location>
</feature>
<dbReference type="InterPro" id="IPR029052">
    <property type="entry name" value="Metallo-depent_PP-like"/>
</dbReference>
<gene>
    <name evidence="2" type="ORF">E6H00_07760</name>
</gene>
<dbReference type="EMBL" id="VBAK01000115">
    <property type="protein sequence ID" value="TMI90080.1"/>
    <property type="molecule type" value="Genomic_DNA"/>
</dbReference>
<reference evidence="2 3" key="1">
    <citation type="journal article" date="2019" name="Nat. Microbiol.">
        <title>Mediterranean grassland soil C-N compound turnover is dependent on rainfall and depth, and is mediated by genomically divergent microorganisms.</title>
        <authorList>
            <person name="Diamond S."/>
            <person name="Andeer P.F."/>
            <person name="Li Z."/>
            <person name="Crits-Christoph A."/>
            <person name="Burstein D."/>
            <person name="Anantharaman K."/>
            <person name="Lane K.R."/>
            <person name="Thomas B.C."/>
            <person name="Pan C."/>
            <person name="Northen T.R."/>
            <person name="Banfield J.F."/>
        </authorList>
    </citation>
    <scope>NUCLEOTIDE SEQUENCE [LARGE SCALE GENOMIC DNA]</scope>
    <source>
        <strain evidence="2">NP_3</strain>
    </source>
</reference>
<evidence type="ECO:0000313" key="3">
    <source>
        <dbReference type="Proteomes" id="UP000318509"/>
    </source>
</evidence>
<protein>
    <recommendedName>
        <fullName evidence="1">Calcineurin-like phosphoesterase domain-containing protein</fullName>
    </recommendedName>
</protein>
<dbReference type="Pfam" id="PF00149">
    <property type="entry name" value="Metallophos"/>
    <property type="match status" value="1"/>
</dbReference>
<evidence type="ECO:0000259" key="1">
    <source>
        <dbReference type="Pfam" id="PF00149"/>
    </source>
</evidence>
<dbReference type="PANTHER" id="PTHR12905:SF0">
    <property type="entry name" value="CALCINEURIN-LIKE PHOSPHOESTERASE DOMAIN-CONTAINING PROTEIN"/>
    <property type="match status" value="1"/>
</dbReference>
<sequence>MAGPGRPQPVRILACADLHGRPERIARVRALAAAHTPAVVLLPGDLTHAGGGEDALTLLSTLPVPVLAVPGNMDGPRAVFQITQRGRLLGVEPVVIEGVSFGGPDVRARCDVLVTHEPPLGTLDLASSGRHIGTQVVRDLIARLRPKVLTCGHVHESPGIAQVEDTLVVNCTMGTDSAAGALIELTPDGATARLLE</sequence>
<dbReference type="GO" id="GO:0016787">
    <property type="term" value="F:hydrolase activity"/>
    <property type="evidence" value="ECO:0007669"/>
    <property type="project" value="InterPro"/>
</dbReference>
<dbReference type="Proteomes" id="UP000318509">
    <property type="component" value="Unassembled WGS sequence"/>
</dbReference>
<evidence type="ECO:0000313" key="2">
    <source>
        <dbReference type="EMBL" id="TMI90080.1"/>
    </source>
</evidence>
<comment type="caution">
    <text evidence="2">The sequence shown here is derived from an EMBL/GenBank/DDBJ whole genome shotgun (WGS) entry which is preliminary data.</text>
</comment>
<name>A0A537K2U5_9BACT</name>
<organism evidence="2 3">
    <name type="scientific">Candidatus Segetimicrobium genomatis</name>
    <dbReference type="NCBI Taxonomy" id="2569760"/>
    <lineage>
        <taxon>Bacteria</taxon>
        <taxon>Bacillati</taxon>
        <taxon>Candidatus Sysuimicrobiota</taxon>
        <taxon>Candidatus Sysuimicrobiia</taxon>
        <taxon>Candidatus Sysuimicrobiales</taxon>
        <taxon>Candidatus Segetimicrobiaceae</taxon>
        <taxon>Candidatus Segetimicrobium</taxon>
    </lineage>
</organism>